<dbReference type="InterPro" id="IPR027417">
    <property type="entry name" value="P-loop_NTPase"/>
</dbReference>
<sequence>MASPDDLELVRATICSITGHETAREGQVQAVARLAFEKADTVLVAATGYGKSAVLYACSSLLKKITVQIVPLTKLGENQRNAIAKDVTGANPIWIDADTHLKASCECPVFFFGRIERYGTKSATENTRTYC</sequence>
<reference evidence="1" key="1">
    <citation type="journal article" date="2023" name="Mol. Phylogenet. Evol.">
        <title>Genome-scale phylogeny and comparative genomics of the fungal order Sordariales.</title>
        <authorList>
            <person name="Hensen N."/>
            <person name="Bonometti L."/>
            <person name="Westerberg I."/>
            <person name="Brannstrom I.O."/>
            <person name="Guillou S."/>
            <person name="Cros-Aarteil S."/>
            <person name="Calhoun S."/>
            <person name="Haridas S."/>
            <person name="Kuo A."/>
            <person name="Mondo S."/>
            <person name="Pangilinan J."/>
            <person name="Riley R."/>
            <person name="LaButti K."/>
            <person name="Andreopoulos B."/>
            <person name="Lipzen A."/>
            <person name="Chen C."/>
            <person name="Yan M."/>
            <person name="Daum C."/>
            <person name="Ng V."/>
            <person name="Clum A."/>
            <person name="Steindorff A."/>
            <person name="Ohm R.A."/>
            <person name="Martin F."/>
            <person name="Silar P."/>
            <person name="Natvig D.O."/>
            <person name="Lalanne C."/>
            <person name="Gautier V."/>
            <person name="Ament-Velasquez S.L."/>
            <person name="Kruys A."/>
            <person name="Hutchinson M.I."/>
            <person name="Powell A.J."/>
            <person name="Barry K."/>
            <person name="Miller A.N."/>
            <person name="Grigoriev I.V."/>
            <person name="Debuchy R."/>
            <person name="Gladieux P."/>
            <person name="Hiltunen Thoren M."/>
            <person name="Johannesson H."/>
        </authorList>
    </citation>
    <scope>NUCLEOTIDE SEQUENCE</scope>
    <source>
        <strain evidence="1">CBS 958.72</strain>
    </source>
</reference>
<protein>
    <recommendedName>
        <fullName evidence="3">DEAD/DEAH box helicase domain-containing protein</fullName>
    </recommendedName>
</protein>
<gene>
    <name evidence="1" type="ORF">B0T24DRAFT_591871</name>
</gene>
<evidence type="ECO:0008006" key="3">
    <source>
        <dbReference type="Google" id="ProtNLM"/>
    </source>
</evidence>
<comment type="caution">
    <text evidence="1">The sequence shown here is derived from an EMBL/GenBank/DDBJ whole genome shotgun (WGS) entry which is preliminary data.</text>
</comment>
<dbReference type="AlphaFoldDB" id="A0AAE0KGM8"/>
<evidence type="ECO:0000313" key="2">
    <source>
        <dbReference type="Proteomes" id="UP001287356"/>
    </source>
</evidence>
<keyword evidence="2" id="KW-1185">Reference proteome</keyword>
<reference evidence="1" key="2">
    <citation type="submission" date="2023-06" db="EMBL/GenBank/DDBJ databases">
        <authorList>
            <consortium name="Lawrence Berkeley National Laboratory"/>
            <person name="Haridas S."/>
            <person name="Hensen N."/>
            <person name="Bonometti L."/>
            <person name="Westerberg I."/>
            <person name="Brannstrom I.O."/>
            <person name="Guillou S."/>
            <person name="Cros-Aarteil S."/>
            <person name="Calhoun S."/>
            <person name="Kuo A."/>
            <person name="Mondo S."/>
            <person name="Pangilinan J."/>
            <person name="Riley R."/>
            <person name="Labutti K."/>
            <person name="Andreopoulos B."/>
            <person name="Lipzen A."/>
            <person name="Chen C."/>
            <person name="Yanf M."/>
            <person name="Daum C."/>
            <person name="Ng V."/>
            <person name="Clum A."/>
            <person name="Steindorff A."/>
            <person name="Ohm R."/>
            <person name="Martin F."/>
            <person name="Silar P."/>
            <person name="Natvig D."/>
            <person name="Lalanne C."/>
            <person name="Gautier V."/>
            <person name="Ament-Velasquez S.L."/>
            <person name="Kruys A."/>
            <person name="Hutchinson M.I."/>
            <person name="Powell A.J."/>
            <person name="Barry K."/>
            <person name="Miller A.N."/>
            <person name="Grigoriev I.V."/>
            <person name="Debuchy R."/>
            <person name="Gladieux P."/>
            <person name="Thoren M.H."/>
            <person name="Johannesson H."/>
        </authorList>
    </citation>
    <scope>NUCLEOTIDE SEQUENCE</scope>
    <source>
        <strain evidence="1">CBS 958.72</strain>
    </source>
</reference>
<dbReference type="Gene3D" id="3.40.50.300">
    <property type="entry name" value="P-loop containing nucleotide triphosphate hydrolases"/>
    <property type="match status" value="1"/>
</dbReference>
<evidence type="ECO:0000313" key="1">
    <source>
        <dbReference type="EMBL" id="KAK3376189.1"/>
    </source>
</evidence>
<organism evidence="1 2">
    <name type="scientific">Lasiosphaeria ovina</name>
    <dbReference type="NCBI Taxonomy" id="92902"/>
    <lineage>
        <taxon>Eukaryota</taxon>
        <taxon>Fungi</taxon>
        <taxon>Dikarya</taxon>
        <taxon>Ascomycota</taxon>
        <taxon>Pezizomycotina</taxon>
        <taxon>Sordariomycetes</taxon>
        <taxon>Sordariomycetidae</taxon>
        <taxon>Sordariales</taxon>
        <taxon>Lasiosphaeriaceae</taxon>
        <taxon>Lasiosphaeria</taxon>
    </lineage>
</organism>
<dbReference type="EMBL" id="JAULSN010000003">
    <property type="protein sequence ID" value="KAK3376189.1"/>
    <property type="molecule type" value="Genomic_DNA"/>
</dbReference>
<proteinExistence type="predicted"/>
<dbReference type="Proteomes" id="UP001287356">
    <property type="component" value="Unassembled WGS sequence"/>
</dbReference>
<name>A0AAE0KGM8_9PEZI</name>
<dbReference type="SUPFAM" id="SSF52540">
    <property type="entry name" value="P-loop containing nucleoside triphosphate hydrolases"/>
    <property type="match status" value="1"/>
</dbReference>
<accession>A0AAE0KGM8</accession>